<gene>
    <name evidence="2" type="ORF">ERS739223_00585</name>
</gene>
<name>A0A9W5APZ4_CAMHY</name>
<dbReference type="PROSITE" id="PS52050">
    <property type="entry name" value="WYL"/>
    <property type="match status" value="1"/>
</dbReference>
<protein>
    <submittedName>
        <fullName evidence="2">Transcriptional regulator</fullName>
    </submittedName>
</protein>
<dbReference type="Proteomes" id="UP000052245">
    <property type="component" value="Unassembled WGS sequence"/>
</dbReference>
<reference evidence="2 3" key="1">
    <citation type="submission" date="2015-11" db="EMBL/GenBank/DDBJ databases">
        <authorList>
            <consortium name="Pathogen Informatics"/>
        </authorList>
    </citation>
    <scope>NUCLEOTIDE SEQUENCE [LARGE SCALE GENOMIC DNA]</scope>
    <source>
        <strain evidence="2 3">007A-0283</strain>
    </source>
</reference>
<evidence type="ECO:0000313" key="2">
    <source>
        <dbReference type="EMBL" id="CUU75970.1"/>
    </source>
</evidence>
<evidence type="ECO:0000313" key="3">
    <source>
        <dbReference type="Proteomes" id="UP000052245"/>
    </source>
</evidence>
<proteinExistence type="predicted"/>
<sequence>MKNKKIFEILELLDELTSGREVVVRNYALKSGLSDRTIRRYLGDLREFFGENAIFSISQGSYICKNKELFKRFVMPNEQQDESEKLIDMLHIINPGFAKFMPQTHKKVDAKLTKELASVFLIKGSPHEQSPNLRIFGLIQKAIKFRRYCDLTYEDEELKNVKILKIIYSKGNWQLATLCDTNQNNGYKVLRLCFVKDVTIKKSSFYIDDYTENFVRNSETFMDGYRQKAYECIVAVSPNVAKYFKQKRFFRSQKIIGECENGWIKISYEITSDDMIVMLFKRWFPDMVVLSPTALRDKFSLMLKDYNKLMSEFK</sequence>
<evidence type="ECO:0000259" key="1">
    <source>
        <dbReference type="Pfam" id="PF25583"/>
    </source>
</evidence>
<dbReference type="RefSeq" id="WP_059430057.1">
    <property type="nucleotide sequence ID" value="NZ_CP040464.1"/>
</dbReference>
<comment type="caution">
    <text evidence="2">The sequence shown here is derived from an EMBL/GenBank/DDBJ whole genome shotgun (WGS) entry which is preliminary data.</text>
</comment>
<dbReference type="EMBL" id="FAVC01000001">
    <property type="protein sequence ID" value="CUU75970.1"/>
    <property type="molecule type" value="Genomic_DNA"/>
</dbReference>
<dbReference type="AlphaFoldDB" id="A0A9W5APZ4"/>
<accession>A0A9W5APZ4</accession>
<feature type="domain" description="WCX" evidence="1">
    <location>
        <begin position="229"/>
        <end position="299"/>
    </location>
</feature>
<organism evidence="2 3">
    <name type="scientific">Campylobacter hyointestinalis subsp. hyointestinalis</name>
    <dbReference type="NCBI Taxonomy" id="91352"/>
    <lineage>
        <taxon>Bacteria</taxon>
        <taxon>Pseudomonadati</taxon>
        <taxon>Campylobacterota</taxon>
        <taxon>Epsilonproteobacteria</taxon>
        <taxon>Campylobacterales</taxon>
        <taxon>Campylobacteraceae</taxon>
        <taxon>Campylobacter</taxon>
    </lineage>
</organism>
<dbReference type="InterPro" id="IPR057727">
    <property type="entry name" value="WCX_dom"/>
</dbReference>
<dbReference type="Pfam" id="PF25583">
    <property type="entry name" value="WCX"/>
    <property type="match status" value="1"/>
</dbReference>